<feature type="compositionally biased region" description="Acidic residues" evidence="6">
    <location>
        <begin position="773"/>
        <end position="791"/>
    </location>
</feature>
<evidence type="ECO:0000256" key="1">
    <source>
        <dbReference type="ARBA" id="ARBA00004123"/>
    </source>
</evidence>
<dbReference type="GO" id="GO:0034657">
    <property type="term" value="C:GID complex"/>
    <property type="evidence" value="ECO:0007669"/>
    <property type="project" value="TreeGrafter"/>
</dbReference>
<gene>
    <name evidence="7" type="ORF">DL546_000772</name>
</gene>
<feature type="region of interest" description="Disordered" evidence="6">
    <location>
        <begin position="770"/>
        <end position="792"/>
    </location>
</feature>
<keyword evidence="5" id="KW-0539">Nucleus</keyword>
<dbReference type="EMBL" id="QVQW01000073">
    <property type="protein sequence ID" value="RKU41492.1"/>
    <property type="molecule type" value="Genomic_DNA"/>
</dbReference>
<keyword evidence="4" id="KW-0677">Repeat</keyword>
<dbReference type="GO" id="GO:0005634">
    <property type="term" value="C:nucleus"/>
    <property type="evidence" value="ECO:0007669"/>
    <property type="project" value="UniProtKB-SubCell"/>
</dbReference>
<dbReference type="SMART" id="SM00185">
    <property type="entry name" value="ARM"/>
    <property type="match status" value="6"/>
</dbReference>
<name>A0A420Y0N4_9PEZI</name>
<feature type="region of interest" description="Disordered" evidence="6">
    <location>
        <begin position="593"/>
        <end position="618"/>
    </location>
</feature>
<keyword evidence="3" id="KW-0963">Cytoplasm</keyword>
<dbReference type="InterPro" id="IPR016024">
    <property type="entry name" value="ARM-type_fold"/>
</dbReference>
<evidence type="ECO:0000313" key="8">
    <source>
        <dbReference type="Proteomes" id="UP000275385"/>
    </source>
</evidence>
<proteinExistence type="predicted"/>
<comment type="caution">
    <text evidence="7">The sequence shown here is derived from an EMBL/GenBank/DDBJ whole genome shotgun (WGS) entry which is preliminary data.</text>
</comment>
<dbReference type="SUPFAM" id="SSF48371">
    <property type="entry name" value="ARM repeat"/>
    <property type="match status" value="3"/>
</dbReference>
<protein>
    <submittedName>
        <fullName evidence="7">Uncharacterized protein</fullName>
    </submittedName>
</protein>
<accession>A0A420Y0N4</accession>
<dbReference type="InterPro" id="IPR000225">
    <property type="entry name" value="Armadillo"/>
</dbReference>
<dbReference type="GO" id="GO:0043161">
    <property type="term" value="P:proteasome-mediated ubiquitin-dependent protein catabolic process"/>
    <property type="evidence" value="ECO:0007669"/>
    <property type="project" value="TreeGrafter"/>
</dbReference>
<organism evidence="7 8">
    <name type="scientific">Coniochaeta pulveracea</name>
    <dbReference type="NCBI Taxonomy" id="177199"/>
    <lineage>
        <taxon>Eukaryota</taxon>
        <taxon>Fungi</taxon>
        <taxon>Dikarya</taxon>
        <taxon>Ascomycota</taxon>
        <taxon>Pezizomycotina</taxon>
        <taxon>Sordariomycetes</taxon>
        <taxon>Sordariomycetidae</taxon>
        <taxon>Coniochaetales</taxon>
        <taxon>Coniochaetaceae</taxon>
        <taxon>Coniochaeta</taxon>
    </lineage>
</organism>
<evidence type="ECO:0000256" key="5">
    <source>
        <dbReference type="ARBA" id="ARBA00023242"/>
    </source>
</evidence>
<dbReference type="AlphaFoldDB" id="A0A420Y0N4"/>
<dbReference type="InterPro" id="IPR011989">
    <property type="entry name" value="ARM-like"/>
</dbReference>
<feature type="compositionally biased region" description="Basic and acidic residues" evidence="6">
    <location>
        <begin position="600"/>
        <end position="618"/>
    </location>
</feature>
<dbReference type="Proteomes" id="UP000275385">
    <property type="component" value="Unassembled WGS sequence"/>
</dbReference>
<dbReference type="STRING" id="177199.A0A420Y0N4"/>
<evidence type="ECO:0000256" key="2">
    <source>
        <dbReference type="ARBA" id="ARBA00004496"/>
    </source>
</evidence>
<evidence type="ECO:0000313" key="7">
    <source>
        <dbReference type="EMBL" id="RKU41492.1"/>
    </source>
</evidence>
<reference evidence="7 8" key="1">
    <citation type="submission" date="2018-08" db="EMBL/GenBank/DDBJ databases">
        <title>Draft genome of the lignicolous fungus Coniochaeta pulveracea.</title>
        <authorList>
            <person name="Borstlap C.J."/>
            <person name="De Witt R.N."/>
            <person name="Botha A."/>
            <person name="Volschenk H."/>
        </authorList>
    </citation>
    <scope>NUCLEOTIDE SEQUENCE [LARGE SCALE GENOMIC DNA]</scope>
    <source>
        <strain evidence="7 8">CAB683</strain>
    </source>
</reference>
<keyword evidence="8" id="KW-1185">Reference proteome</keyword>
<dbReference type="GO" id="GO:0005737">
    <property type="term" value="C:cytoplasm"/>
    <property type="evidence" value="ECO:0007669"/>
    <property type="project" value="UniProtKB-SubCell"/>
</dbReference>
<evidence type="ECO:0000256" key="4">
    <source>
        <dbReference type="ARBA" id="ARBA00022737"/>
    </source>
</evidence>
<dbReference type="PANTHER" id="PTHR15651">
    <property type="entry name" value="ARMADILLO REPEAT-CONTAINING PROTEIN 8"/>
    <property type="match status" value="1"/>
</dbReference>
<dbReference type="OrthoDB" id="5559898at2759"/>
<feature type="region of interest" description="Disordered" evidence="6">
    <location>
        <begin position="518"/>
        <end position="543"/>
    </location>
</feature>
<dbReference type="InterPro" id="IPR038739">
    <property type="entry name" value="ARMC8/Vid28"/>
</dbReference>
<evidence type="ECO:0000256" key="6">
    <source>
        <dbReference type="SAM" id="MobiDB-lite"/>
    </source>
</evidence>
<evidence type="ECO:0000256" key="3">
    <source>
        <dbReference type="ARBA" id="ARBA00022490"/>
    </source>
</evidence>
<sequence length="1023" mass="112192">MARPQTPPILAQMRHSRSYGEQVAALRALKNDVTGHIQRKEQWVEAGILDHIVKLLQNARTQQGQSMRVSGSETGPYALSEQEQVRLQALQLLSIFAKGGPSFIKPIQEAGAIPAILANIFPVDNPGLVVLAALRTLQSITAASELSTQASTSLPLLTDSILVPSTLDAFHSILGSGGHTQSYEAIHLVAGVIARLCCEDKHRNAAANHGILDDLATLLAGFVVARGEVVPGAAEHGVNHGLNELIPNPAPSGAKPDVILEAITAIIAESRFRALLFINSPALLAIFPYVVFNPVAKGPRLTRDSQETSGLASTRWRLGAMDYILPIVPSAQPKVSAASFPSMGFSLSKRNSDILRNGNSRSLSRFTFGEAVQPEKPSSPLPFDLELEEMESPLVPWLIHLFRSTSGQERVMAASVLACLFKADLVDSDRESMIACLVIPPLFEVIRETSEEVLGSSTTSSNNTESWKLLIEALGVVARLLSGAELRTDSLRSAAVDGGAIRRASTLLTESYSMLSEPSARRQWSPSGAKPSTAEGHAPRLGEPGLLPSRAYRLRLRESSLNLIASLIPYKEEYRKLLDEAGAVGYAVESLKSCPSKPSMAKEEKENKDAEDVAESHGESLYGNNSSSIMISACHVIRLLSRSIKVLRTSLSDYGVGRPLFKLLQHPDVKVQVAACSAVSNLVVEFSPVREALLNLGVIKVLCKHAHSQEAELRHGAMWALKHVVVGGDNALKKQCIDELQPGWLVQLICADTEDDALFDRRNRRKQLHAANDDGDELMDTEPSPDDEESEDAKKWIWQGLYATRDIGTAFQRRVQSPRILRAESKLLALREAELDPVRKARNDDLAIQEQALGFIRNLLHCSSETADDQTEMVDYLFSELGQDRFFEILTSKLTTRTLHPFQRKHSRSVPPQPRIVGHVIFILTHIAASVPRHRQLVISQTELLKQVGQHFNSKNAEVRAAACQLLINLVWKDDQHDQEACQQRKAELRRLGFESKLQGLEGGDVSLGVREKARLAAWELKS</sequence>
<comment type="subcellular location">
    <subcellularLocation>
        <location evidence="2">Cytoplasm</location>
    </subcellularLocation>
    <subcellularLocation>
        <location evidence="1">Nucleus</location>
    </subcellularLocation>
</comment>
<dbReference type="PANTHER" id="PTHR15651:SF7">
    <property type="entry name" value="ARMADILLO REPEAT-CONTAINING PROTEIN 8"/>
    <property type="match status" value="1"/>
</dbReference>
<dbReference type="Gene3D" id="1.25.10.10">
    <property type="entry name" value="Leucine-rich Repeat Variant"/>
    <property type="match status" value="4"/>
</dbReference>